<sequence>MLIISPQAGLGNRLRAVAAAIVLARQTGRRCLHCWTPGEPNDPRPNVNALQRIGFEDLFEPCRALPAAMPDDMRSISACFSEWVPGDGWHAVQSSAQRLWLLLPQNPQGGVPLADMVARCAAPVVLLETSMAERLSQDLGGAASEPDWNALMSEAYALLRPRAAFRALAESVPAAAVALTVRRGDLLQYSPESNQALDALCHWAAALHGRGPIAVFSDEAEAAGRVAAAITAAGGRTVDYGGLRQPGMPDHLRAFVDFLYISRCPVITGTPGSSFAFEAARFGKQRFVRNLDRSFMMDQAAGEQDELSRLALLHGSDKNAGHSYTALYHSHFAPLRSTPLKLLEIGIGGYEDPHAGGASLRMWRDYFPQGEVFGLDYHPKHISEERIRVFQGSQADPRVLARLIEAVGEGGFDIIIDDGSHRSEHVTATFMMLFPFLKEGGWYVVEDTQTANWAKFGALDTAGSRRLSMMEFFKNLVDGLNWREVHAPGYEPTYCDLNISGLHFYHNIVFVRKGRNDEESNIVQANRMPGWMTE</sequence>
<reference evidence="2" key="1">
    <citation type="submission" date="2018-06" db="EMBL/GenBank/DDBJ databases">
        <title>Aestuariibacter litoralis strain KCTC 52945T.</title>
        <authorList>
            <person name="Li X."/>
            <person name="Salam N."/>
            <person name="Li J.-L."/>
            <person name="Chen Y.-M."/>
            <person name="Yang Z.-W."/>
            <person name="Zhang L.-Y."/>
            <person name="Han M.-X."/>
            <person name="Xiao M."/>
            <person name="Li W.-J."/>
        </authorList>
    </citation>
    <scope>NUCLEOTIDE SEQUENCE [LARGE SCALE GENOMIC DNA]</scope>
    <source>
        <strain evidence="2">KCTC 52945</strain>
    </source>
</reference>
<dbReference type="InterPro" id="IPR029063">
    <property type="entry name" value="SAM-dependent_MTases_sf"/>
</dbReference>
<dbReference type="AlphaFoldDB" id="A0A2W2BQM5"/>
<dbReference type="EMBL" id="QKVK01000001">
    <property type="protein sequence ID" value="PZF78499.1"/>
    <property type="molecule type" value="Genomic_DNA"/>
</dbReference>
<dbReference type="Proteomes" id="UP000248795">
    <property type="component" value="Unassembled WGS sequence"/>
</dbReference>
<proteinExistence type="predicted"/>
<evidence type="ECO:0000313" key="1">
    <source>
        <dbReference type="EMBL" id="PZF78499.1"/>
    </source>
</evidence>
<dbReference type="InterPro" id="IPR007072">
    <property type="entry name" value="RNMT_CmcI"/>
</dbReference>
<protein>
    <submittedName>
        <fullName evidence="1">Uncharacterized protein</fullName>
    </submittedName>
</protein>
<accession>A0A2W2BQM5</accession>
<dbReference type="SUPFAM" id="SSF53335">
    <property type="entry name" value="S-adenosyl-L-methionine-dependent methyltransferases"/>
    <property type="match status" value="1"/>
</dbReference>
<dbReference type="GO" id="GO:0008610">
    <property type="term" value="P:lipid biosynthetic process"/>
    <property type="evidence" value="ECO:0007669"/>
    <property type="project" value="InterPro"/>
</dbReference>
<dbReference type="Gene3D" id="3.40.50.150">
    <property type="entry name" value="Vaccinia Virus protein VP39"/>
    <property type="match status" value="1"/>
</dbReference>
<organism evidence="1 2">
    <name type="scientific">Aestuariivirga litoralis</name>
    <dbReference type="NCBI Taxonomy" id="2650924"/>
    <lineage>
        <taxon>Bacteria</taxon>
        <taxon>Pseudomonadati</taxon>
        <taxon>Pseudomonadota</taxon>
        <taxon>Alphaproteobacteria</taxon>
        <taxon>Hyphomicrobiales</taxon>
        <taxon>Aestuariivirgaceae</taxon>
        <taxon>Aestuariivirga</taxon>
    </lineage>
</organism>
<dbReference type="GO" id="GO:0008168">
    <property type="term" value="F:methyltransferase activity"/>
    <property type="evidence" value="ECO:0007669"/>
    <property type="project" value="InterPro"/>
</dbReference>
<gene>
    <name evidence="1" type="ORF">DK847_01415</name>
</gene>
<evidence type="ECO:0000313" key="2">
    <source>
        <dbReference type="Proteomes" id="UP000248795"/>
    </source>
</evidence>
<name>A0A2W2BQM5_9HYPH</name>
<comment type="caution">
    <text evidence="1">The sequence shown here is derived from an EMBL/GenBank/DDBJ whole genome shotgun (WGS) entry which is preliminary data.</text>
</comment>
<keyword evidence="2" id="KW-1185">Reference proteome</keyword>
<dbReference type="Pfam" id="PF04989">
    <property type="entry name" value="RMNT_CmcI"/>
    <property type="match status" value="1"/>
</dbReference>